<reference evidence="1 2" key="1">
    <citation type="journal article" date="2024" name="G3 (Bethesda)">
        <title>Genome assembly of Hibiscus sabdariffa L. provides insights into metabolisms of medicinal natural products.</title>
        <authorList>
            <person name="Kim T."/>
        </authorList>
    </citation>
    <scope>NUCLEOTIDE SEQUENCE [LARGE SCALE GENOMIC DNA]</scope>
    <source>
        <strain evidence="1">TK-2024</strain>
        <tissue evidence="1">Old leaves</tissue>
    </source>
</reference>
<dbReference type="EMBL" id="JBBPBM010000307">
    <property type="protein sequence ID" value="KAK8497476.1"/>
    <property type="molecule type" value="Genomic_DNA"/>
</dbReference>
<protein>
    <submittedName>
        <fullName evidence="1">Uncharacterized protein</fullName>
    </submittedName>
</protein>
<accession>A0ABR2ATR6</accession>
<organism evidence="1 2">
    <name type="scientific">Hibiscus sabdariffa</name>
    <name type="common">roselle</name>
    <dbReference type="NCBI Taxonomy" id="183260"/>
    <lineage>
        <taxon>Eukaryota</taxon>
        <taxon>Viridiplantae</taxon>
        <taxon>Streptophyta</taxon>
        <taxon>Embryophyta</taxon>
        <taxon>Tracheophyta</taxon>
        <taxon>Spermatophyta</taxon>
        <taxon>Magnoliopsida</taxon>
        <taxon>eudicotyledons</taxon>
        <taxon>Gunneridae</taxon>
        <taxon>Pentapetalae</taxon>
        <taxon>rosids</taxon>
        <taxon>malvids</taxon>
        <taxon>Malvales</taxon>
        <taxon>Malvaceae</taxon>
        <taxon>Malvoideae</taxon>
        <taxon>Hibiscus</taxon>
    </lineage>
</organism>
<sequence length="140" mass="16021">MVWACSSSLLEEKNQANYTKEAEFDEEGEEDCKAFMAWVDPKANNQQLLSSGFIVIYDKSSCLVASKAYGKVLVKARMMQNKLFPVDLTRVETCALIVQKEEVTVLWHRRYGHININNLKMLQQEKMVKGVPVLGKLDIY</sequence>
<dbReference type="Proteomes" id="UP001472677">
    <property type="component" value="Unassembled WGS sequence"/>
</dbReference>
<dbReference type="InterPro" id="IPR025724">
    <property type="entry name" value="GAG-pre-integrase_dom"/>
</dbReference>
<name>A0ABR2ATR6_9ROSI</name>
<keyword evidence="2" id="KW-1185">Reference proteome</keyword>
<evidence type="ECO:0000313" key="2">
    <source>
        <dbReference type="Proteomes" id="UP001472677"/>
    </source>
</evidence>
<evidence type="ECO:0000313" key="1">
    <source>
        <dbReference type="EMBL" id="KAK8497476.1"/>
    </source>
</evidence>
<comment type="caution">
    <text evidence="1">The sequence shown here is derived from an EMBL/GenBank/DDBJ whole genome shotgun (WGS) entry which is preliminary data.</text>
</comment>
<proteinExistence type="predicted"/>
<dbReference type="Pfam" id="PF13976">
    <property type="entry name" value="gag_pre-integrs"/>
    <property type="match status" value="1"/>
</dbReference>
<gene>
    <name evidence="1" type="ORF">V6N12_017994</name>
</gene>